<evidence type="ECO:0000256" key="5">
    <source>
        <dbReference type="ARBA" id="ARBA00022806"/>
    </source>
</evidence>
<dbReference type="PROSITE" id="PS51192">
    <property type="entry name" value="HELICASE_ATP_BIND_1"/>
    <property type="match status" value="1"/>
</dbReference>
<evidence type="ECO:0000259" key="14">
    <source>
        <dbReference type="PROSITE" id="PS51192"/>
    </source>
</evidence>
<dbReference type="SMART" id="SM00490">
    <property type="entry name" value="HELICc"/>
    <property type="match status" value="1"/>
</dbReference>
<gene>
    <name evidence="17" type="ORF">CMV30_18540</name>
</gene>
<dbReference type="SMART" id="SM00487">
    <property type="entry name" value="DEXDc"/>
    <property type="match status" value="1"/>
</dbReference>
<protein>
    <recommendedName>
        <fullName evidence="10">DEAD-box ATP-dependent RNA helicase RhpA</fullName>
        <ecNumber evidence="1">3.6.4.13</ecNumber>
    </recommendedName>
</protein>
<dbReference type="EMBL" id="CP023344">
    <property type="protein sequence ID" value="ATC65785.1"/>
    <property type="molecule type" value="Genomic_DNA"/>
</dbReference>
<evidence type="ECO:0000259" key="16">
    <source>
        <dbReference type="PROSITE" id="PS51195"/>
    </source>
</evidence>
<dbReference type="InterPro" id="IPR014014">
    <property type="entry name" value="RNA_helicase_DEAD_Q_motif"/>
</dbReference>
<keyword evidence="18" id="KW-1185">Reference proteome</keyword>
<dbReference type="CDD" id="cd18787">
    <property type="entry name" value="SF2_C_DEAD"/>
    <property type="match status" value="1"/>
</dbReference>
<dbReference type="GO" id="GO:0003676">
    <property type="term" value="F:nucleic acid binding"/>
    <property type="evidence" value="ECO:0007669"/>
    <property type="project" value="InterPro"/>
</dbReference>
<dbReference type="CDD" id="cd00268">
    <property type="entry name" value="DEADc"/>
    <property type="match status" value="1"/>
</dbReference>
<reference evidence="17 18" key="1">
    <citation type="submission" date="2017-09" db="EMBL/GenBank/DDBJ databases">
        <title>Complete genome sequence of Verrucomicrobial strain HZ-65, isolated from freshwater.</title>
        <authorList>
            <person name="Choi A."/>
        </authorList>
    </citation>
    <scope>NUCLEOTIDE SEQUENCE [LARGE SCALE GENOMIC DNA]</scope>
    <source>
        <strain evidence="17 18">HZ-65</strain>
    </source>
</reference>
<dbReference type="FunFam" id="3.40.50.300:FF:000108">
    <property type="entry name" value="ATP-dependent RNA helicase RhlE"/>
    <property type="match status" value="1"/>
</dbReference>
<evidence type="ECO:0000256" key="11">
    <source>
        <dbReference type="PROSITE-ProRule" id="PRU00552"/>
    </source>
</evidence>
<dbReference type="InterPro" id="IPR000629">
    <property type="entry name" value="RNA-helicase_DEAD-box_CS"/>
</dbReference>
<keyword evidence="2" id="KW-0963">Cytoplasm</keyword>
<evidence type="ECO:0000256" key="12">
    <source>
        <dbReference type="RuleBase" id="RU000492"/>
    </source>
</evidence>
<dbReference type="PROSITE" id="PS00039">
    <property type="entry name" value="DEAD_ATP_HELICASE"/>
    <property type="match status" value="1"/>
</dbReference>
<dbReference type="InterPro" id="IPR044742">
    <property type="entry name" value="DEAD/DEAH_RhlB"/>
</dbReference>
<evidence type="ECO:0000256" key="2">
    <source>
        <dbReference type="ARBA" id="ARBA00022490"/>
    </source>
</evidence>
<evidence type="ECO:0000256" key="1">
    <source>
        <dbReference type="ARBA" id="ARBA00012552"/>
    </source>
</evidence>
<dbReference type="PROSITE" id="PS51194">
    <property type="entry name" value="HELICASE_CTER"/>
    <property type="match status" value="1"/>
</dbReference>
<evidence type="ECO:0000256" key="6">
    <source>
        <dbReference type="ARBA" id="ARBA00022840"/>
    </source>
</evidence>
<dbReference type="Gene3D" id="3.30.70.330">
    <property type="match status" value="1"/>
</dbReference>
<dbReference type="PANTHER" id="PTHR47959">
    <property type="entry name" value="ATP-DEPENDENT RNA HELICASE RHLE-RELATED"/>
    <property type="match status" value="1"/>
</dbReference>
<evidence type="ECO:0000256" key="13">
    <source>
        <dbReference type="SAM" id="MobiDB-lite"/>
    </source>
</evidence>
<keyword evidence="3 12" id="KW-0547">Nucleotide-binding</keyword>
<dbReference type="GO" id="GO:0005829">
    <property type="term" value="C:cytosol"/>
    <property type="evidence" value="ECO:0007669"/>
    <property type="project" value="TreeGrafter"/>
</dbReference>
<dbReference type="InterPro" id="IPR014001">
    <property type="entry name" value="Helicase_ATP-bd"/>
</dbReference>
<dbReference type="Pfam" id="PF00271">
    <property type="entry name" value="Helicase_C"/>
    <property type="match status" value="1"/>
</dbReference>
<dbReference type="OrthoDB" id="9805696at2"/>
<keyword evidence="7" id="KW-0346">Stress response</keyword>
<evidence type="ECO:0000256" key="8">
    <source>
        <dbReference type="ARBA" id="ARBA00038437"/>
    </source>
</evidence>
<comment type="similarity">
    <text evidence="8 12">Belongs to the DEAD box helicase family.</text>
</comment>
<dbReference type="AlphaFoldDB" id="A0A290QAQ6"/>
<dbReference type="Pfam" id="PF03880">
    <property type="entry name" value="DbpA"/>
    <property type="match status" value="1"/>
</dbReference>
<dbReference type="PROSITE" id="PS51195">
    <property type="entry name" value="Q_MOTIF"/>
    <property type="match status" value="1"/>
</dbReference>
<comment type="catalytic activity">
    <reaction evidence="9">
        <text>ATP + H2O = ADP + phosphate + H(+)</text>
        <dbReference type="Rhea" id="RHEA:13065"/>
        <dbReference type="ChEBI" id="CHEBI:15377"/>
        <dbReference type="ChEBI" id="CHEBI:15378"/>
        <dbReference type="ChEBI" id="CHEBI:30616"/>
        <dbReference type="ChEBI" id="CHEBI:43474"/>
        <dbReference type="ChEBI" id="CHEBI:456216"/>
        <dbReference type="EC" id="3.6.4.13"/>
    </reaction>
</comment>
<keyword evidence="6 12" id="KW-0067">ATP-binding</keyword>
<dbReference type="EC" id="3.6.4.13" evidence="1"/>
<sequence>MEKLKFAELGLSPEILKAVDKMGFEEASPIQTAVIPTILEGRDVIGQSSTGSGKTAAFAIPAIEKVDTQVRKVQVLILCPTRELAVQVAEEVGKLSLFKRGLQATPIYGGQSYDRQFRALESGVQVVIGTPGRVMDHMERGTLKLDALKLVILDEADRMLDMGFRDDIEKILSAVPEERQLLFFSATMPPAIQSLIKRFTRNPAWIKVESSAQNAPKVDQVYFEVDRRSKLEVLTRLIDLYDFRFGIIFCSTKIMVDELDEHLHARGYAVDRLHGDITQTQRNRVMEKFRRRGFEFLIATDVAARGLDVDDLEVVFNFDLPNDAEDYTHRVGRTGRAGKEGRAFTFVSGRELYKLQGMVRFAKIKIRRENVPSLDQVEEARENVFFEKLRTTLQEAKFKKQDRIIDRLLEQGYASTDICSALLHMMQQGGGDKPDAAPAAKAAPVKALPAAAAPARPTHSHEPDAGSFKKAAYREEAPPRRAEPLKEASTHDDDRPRASKQKYERPGRTGKEAGYTTIFVNVGRKELITPGDIVGKIAGVTRLPANIVGAVDIHQRHALVDVISEHAELVITRLAGIRVKGETLKPAIATEANRTTE</sequence>
<feature type="compositionally biased region" description="Low complexity" evidence="13">
    <location>
        <begin position="436"/>
        <end position="457"/>
    </location>
</feature>
<dbReference type="InterPro" id="IPR005580">
    <property type="entry name" value="DbpA/CsdA_RNA-bd_dom"/>
</dbReference>
<dbReference type="RefSeq" id="WP_096057414.1">
    <property type="nucleotide sequence ID" value="NZ_CP023344.1"/>
</dbReference>
<evidence type="ECO:0000256" key="7">
    <source>
        <dbReference type="ARBA" id="ARBA00023016"/>
    </source>
</evidence>
<dbReference type="SUPFAM" id="SSF52540">
    <property type="entry name" value="P-loop containing nucleoside triphosphate hydrolases"/>
    <property type="match status" value="1"/>
</dbReference>
<evidence type="ECO:0000256" key="9">
    <source>
        <dbReference type="ARBA" id="ARBA00047984"/>
    </source>
</evidence>
<dbReference type="Pfam" id="PF00270">
    <property type="entry name" value="DEAD"/>
    <property type="match status" value="1"/>
</dbReference>
<feature type="region of interest" description="Disordered" evidence="13">
    <location>
        <begin position="428"/>
        <end position="510"/>
    </location>
</feature>
<dbReference type="InterPro" id="IPR001650">
    <property type="entry name" value="Helicase_C-like"/>
</dbReference>
<dbReference type="Gene3D" id="3.40.50.300">
    <property type="entry name" value="P-loop containing nucleotide triphosphate hydrolases"/>
    <property type="match status" value="2"/>
</dbReference>
<keyword evidence="4 12" id="KW-0378">Hydrolase</keyword>
<evidence type="ECO:0000259" key="15">
    <source>
        <dbReference type="PROSITE" id="PS51194"/>
    </source>
</evidence>
<feature type="short sequence motif" description="Q motif" evidence="11">
    <location>
        <begin position="4"/>
        <end position="32"/>
    </location>
</feature>
<dbReference type="KEGG" id="vbh:CMV30_18540"/>
<dbReference type="Proteomes" id="UP000217265">
    <property type="component" value="Chromosome"/>
</dbReference>
<dbReference type="GO" id="GO:0009266">
    <property type="term" value="P:response to temperature stimulus"/>
    <property type="evidence" value="ECO:0007669"/>
    <property type="project" value="UniProtKB-ARBA"/>
</dbReference>
<proteinExistence type="inferred from homology"/>
<name>A0A290QAQ6_9BACT</name>
<feature type="compositionally biased region" description="Basic and acidic residues" evidence="13">
    <location>
        <begin position="472"/>
        <end position="510"/>
    </location>
</feature>
<dbReference type="InterPro" id="IPR057325">
    <property type="entry name" value="DeaD_dimer"/>
</dbReference>
<dbReference type="GO" id="GO:0003724">
    <property type="term" value="F:RNA helicase activity"/>
    <property type="evidence" value="ECO:0007669"/>
    <property type="project" value="UniProtKB-EC"/>
</dbReference>
<feature type="domain" description="Helicase C-terminal" evidence="15">
    <location>
        <begin position="217"/>
        <end position="379"/>
    </location>
</feature>
<evidence type="ECO:0000313" key="18">
    <source>
        <dbReference type="Proteomes" id="UP000217265"/>
    </source>
</evidence>
<dbReference type="InterPro" id="IPR050079">
    <property type="entry name" value="DEAD_box_RNA_helicase"/>
</dbReference>
<evidence type="ECO:0000256" key="3">
    <source>
        <dbReference type="ARBA" id="ARBA00022741"/>
    </source>
</evidence>
<feature type="domain" description="DEAD-box RNA helicase Q" evidence="16">
    <location>
        <begin position="4"/>
        <end position="32"/>
    </location>
</feature>
<dbReference type="InterPro" id="IPR027417">
    <property type="entry name" value="P-loop_NTPase"/>
</dbReference>
<evidence type="ECO:0000256" key="4">
    <source>
        <dbReference type="ARBA" id="ARBA00022801"/>
    </source>
</evidence>
<dbReference type="GO" id="GO:0005524">
    <property type="term" value="F:ATP binding"/>
    <property type="evidence" value="ECO:0007669"/>
    <property type="project" value="UniProtKB-KW"/>
</dbReference>
<dbReference type="PANTHER" id="PTHR47959:SF13">
    <property type="entry name" value="ATP-DEPENDENT RNA HELICASE RHLE"/>
    <property type="match status" value="1"/>
</dbReference>
<evidence type="ECO:0000256" key="10">
    <source>
        <dbReference type="ARBA" id="ARBA00074363"/>
    </source>
</evidence>
<dbReference type="GO" id="GO:0016787">
    <property type="term" value="F:hydrolase activity"/>
    <property type="evidence" value="ECO:0007669"/>
    <property type="project" value="UniProtKB-KW"/>
</dbReference>
<feature type="domain" description="Helicase ATP-binding" evidence="14">
    <location>
        <begin position="35"/>
        <end position="206"/>
    </location>
</feature>
<dbReference type="Pfam" id="PF25399">
    <property type="entry name" value="DeaD_dimer"/>
    <property type="match status" value="1"/>
</dbReference>
<evidence type="ECO:0000313" key="17">
    <source>
        <dbReference type="EMBL" id="ATC65785.1"/>
    </source>
</evidence>
<dbReference type="CDD" id="cd12252">
    <property type="entry name" value="RRM_DbpA"/>
    <property type="match status" value="1"/>
</dbReference>
<accession>A0A290QAQ6</accession>
<keyword evidence="5 12" id="KW-0347">Helicase</keyword>
<dbReference type="GO" id="GO:0042255">
    <property type="term" value="P:ribosome assembly"/>
    <property type="evidence" value="ECO:0007669"/>
    <property type="project" value="UniProtKB-ARBA"/>
</dbReference>
<dbReference type="InterPro" id="IPR011545">
    <property type="entry name" value="DEAD/DEAH_box_helicase_dom"/>
</dbReference>
<dbReference type="InterPro" id="IPR012677">
    <property type="entry name" value="Nucleotide-bd_a/b_plait_sf"/>
</dbReference>
<organism evidence="17 18">
    <name type="scientific">Nibricoccus aquaticus</name>
    <dbReference type="NCBI Taxonomy" id="2576891"/>
    <lineage>
        <taxon>Bacteria</taxon>
        <taxon>Pseudomonadati</taxon>
        <taxon>Verrucomicrobiota</taxon>
        <taxon>Opitutia</taxon>
        <taxon>Opitutales</taxon>
        <taxon>Opitutaceae</taxon>
        <taxon>Nibricoccus</taxon>
    </lineage>
</organism>